<name>A0ABX3GFP3_9BACL</name>
<dbReference type="Gene3D" id="3.40.50.300">
    <property type="entry name" value="P-loop containing nucleotide triphosphate hydrolases"/>
    <property type="match status" value="1"/>
</dbReference>
<gene>
    <name evidence="2" type="ORF">BSO21_27900</name>
</gene>
<evidence type="ECO:0000259" key="1">
    <source>
        <dbReference type="SMART" id="SM00382"/>
    </source>
</evidence>
<evidence type="ECO:0000313" key="2">
    <source>
        <dbReference type="EMBL" id="OMD14039.1"/>
    </source>
</evidence>
<proteinExistence type="predicted"/>
<organism evidence="2 3">
    <name type="scientific">Paenibacillus odorifer</name>
    <dbReference type="NCBI Taxonomy" id="189426"/>
    <lineage>
        <taxon>Bacteria</taxon>
        <taxon>Bacillati</taxon>
        <taxon>Bacillota</taxon>
        <taxon>Bacilli</taxon>
        <taxon>Bacillales</taxon>
        <taxon>Paenibacillaceae</taxon>
        <taxon>Paenibacillus</taxon>
    </lineage>
</organism>
<dbReference type="Proteomes" id="UP000187158">
    <property type="component" value="Unassembled WGS sequence"/>
</dbReference>
<dbReference type="Pfam" id="PF05621">
    <property type="entry name" value="TniB"/>
    <property type="match status" value="1"/>
</dbReference>
<dbReference type="RefSeq" id="WP_076220333.1">
    <property type="nucleotide sequence ID" value="NZ_MPVP01000309.1"/>
</dbReference>
<feature type="domain" description="AAA+ ATPase" evidence="1">
    <location>
        <begin position="57"/>
        <end position="214"/>
    </location>
</feature>
<dbReference type="InterPro" id="IPR008868">
    <property type="entry name" value="TniB"/>
</dbReference>
<keyword evidence="3" id="KW-1185">Reference proteome</keyword>
<reference evidence="2 3" key="1">
    <citation type="submission" date="2016-11" db="EMBL/GenBank/DDBJ databases">
        <title>Paenibacillus species isolates.</title>
        <authorList>
            <person name="Beno S.M."/>
        </authorList>
    </citation>
    <scope>NUCLEOTIDE SEQUENCE [LARGE SCALE GENOMIC DNA]</scope>
    <source>
        <strain evidence="2 3">FSL H7-0433</strain>
    </source>
</reference>
<dbReference type="SUPFAM" id="SSF52540">
    <property type="entry name" value="P-loop containing nucleoside triphosphate hydrolases"/>
    <property type="match status" value="1"/>
</dbReference>
<evidence type="ECO:0000313" key="3">
    <source>
        <dbReference type="Proteomes" id="UP000187158"/>
    </source>
</evidence>
<protein>
    <recommendedName>
        <fullName evidence="1">AAA+ ATPase domain-containing protein</fullName>
    </recommendedName>
</protein>
<accession>A0ABX3GFP3</accession>
<dbReference type="InterPro" id="IPR003593">
    <property type="entry name" value="AAA+_ATPase"/>
</dbReference>
<comment type="caution">
    <text evidence="2">The sequence shown here is derived from an EMBL/GenBank/DDBJ whole genome shotgun (WGS) entry which is preliminary data.</text>
</comment>
<dbReference type="InterPro" id="IPR027417">
    <property type="entry name" value="P-loop_NTPase"/>
</dbReference>
<dbReference type="EMBL" id="MPVP01000309">
    <property type="protein sequence ID" value="OMD14039.1"/>
    <property type="molecule type" value="Genomic_DNA"/>
</dbReference>
<dbReference type="SMART" id="SM00382">
    <property type="entry name" value="AAA"/>
    <property type="match status" value="1"/>
</dbReference>
<sequence>MKAATFESLNGKGLKYNDYEYKKRLEHVKKIVVEHPQYQEVYEEIEEVHIISRESVQASHLYVYGLTGVGKTTIVKQYTDSFCRQLTETGTIITVLYVKVPPRLKTPKALASKILGEMGDLFANSGTDEEMGRRIIQYARECQLELIILDEFQHLIDRETHNVLATASDWLKLLTEELNIPVILCGLPESNAIFEYNEQLDGRYPRRILLEPFGFGDKVQQKQFRIFLKTLDEGLPFSEISNLSDPLLASKMHYVTEGVPRYVKDILIEATKLSLKRGIDQINEDSLHDAFHRITRSNQIHAINPFGDNQFDYFNAVATKQMKDEAFIKSQSQNAISKRKKRKIPS</sequence>